<dbReference type="PANTHER" id="PTHR24320:SF148">
    <property type="entry name" value="NAD(P)-BINDING ROSSMANN-FOLD SUPERFAMILY PROTEIN"/>
    <property type="match status" value="1"/>
</dbReference>
<dbReference type="PRINTS" id="PR00081">
    <property type="entry name" value="GDHRDH"/>
</dbReference>
<reference evidence="4" key="1">
    <citation type="submission" date="2021-01" db="EMBL/GenBank/DDBJ databases">
        <title>Whole genome shotgun sequence of Virgisporangium ochraceum NBRC 16418.</title>
        <authorList>
            <person name="Komaki H."/>
            <person name="Tamura T."/>
        </authorList>
    </citation>
    <scope>NUCLEOTIDE SEQUENCE</scope>
    <source>
        <strain evidence="4">NBRC 16418</strain>
    </source>
</reference>
<dbReference type="EMBL" id="BOPH01000105">
    <property type="protein sequence ID" value="GIJ72764.1"/>
    <property type="molecule type" value="Genomic_DNA"/>
</dbReference>
<dbReference type="AlphaFoldDB" id="A0A8J3ZYZ6"/>
<accession>A0A8J3ZYZ6</accession>
<comment type="similarity">
    <text evidence="1">Belongs to the short-chain dehydrogenases/reductases (SDR) family.</text>
</comment>
<dbReference type="Gene3D" id="3.40.50.720">
    <property type="entry name" value="NAD(P)-binding Rossmann-like Domain"/>
    <property type="match status" value="1"/>
</dbReference>
<sequence length="318" mass="32989">MEFSPGEDNVDRTMLMTGASRGIGRHAAEHMLRADPDLHLIVVARGRDTATLPGELAAASGNRHVRAIGADLASLADVRAVVAEVTAALDAGTTPPLYGLVANAGIQRTSTTEATSDGFETTFAVNVLANYLLVRLLADRFTAPGRIVVTSSDTHAGAGAPLVPKARWADVATLARPGTGPTAASATEGRRAYSTSKLGVIYLVHALARRLPAGVDAYAFNPGLVPGTDLARDAGPVTRGLFRALAPVLTLLPFAQRARDAGDQLAAAATGPRPGDSGAYLDRSRAGRSSPESYDPVREEALWRDCASLVGLPADQPA</sequence>
<feature type="region of interest" description="Disordered" evidence="3">
    <location>
        <begin position="263"/>
        <end position="297"/>
    </location>
</feature>
<keyword evidence="2" id="KW-0560">Oxidoreductase</keyword>
<dbReference type="InterPro" id="IPR036291">
    <property type="entry name" value="NAD(P)-bd_dom_sf"/>
</dbReference>
<evidence type="ECO:0000256" key="3">
    <source>
        <dbReference type="SAM" id="MobiDB-lite"/>
    </source>
</evidence>
<dbReference type="PANTHER" id="PTHR24320">
    <property type="entry name" value="RETINOL DEHYDROGENASE"/>
    <property type="match status" value="1"/>
</dbReference>
<comment type="caution">
    <text evidence="4">The sequence shown here is derived from an EMBL/GenBank/DDBJ whole genome shotgun (WGS) entry which is preliminary data.</text>
</comment>
<gene>
    <name evidence="4" type="ORF">Voc01_076810</name>
</gene>
<dbReference type="Proteomes" id="UP000635606">
    <property type="component" value="Unassembled WGS sequence"/>
</dbReference>
<proteinExistence type="inferred from homology"/>
<dbReference type="SUPFAM" id="SSF51735">
    <property type="entry name" value="NAD(P)-binding Rossmann-fold domains"/>
    <property type="match status" value="1"/>
</dbReference>
<dbReference type="Pfam" id="PF00106">
    <property type="entry name" value="adh_short"/>
    <property type="match status" value="1"/>
</dbReference>
<protein>
    <submittedName>
        <fullName evidence="4">Dehydrogenase/reductase</fullName>
    </submittedName>
</protein>
<organism evidence="4 5">
    <name type="scientific">Virgisporangium ochraceum</name>
    <dbReference type="NCBI Taxonomy" id="65505"/>
    <lineage>
        <taxon>Bacteria</taxon>
        <taxon>Bacillati</taxon>
        <taxon>Actinomycetota</taxon>
        <taxon>Actinomycetes</taxon>
        <taxon>Micromonosporales</taxon>
        <taxon>Micromonosporaceae</taxon>
        <taxon>Virgisporangium</taxon>
    </lineage>
</organism>
<dbReference type="InterPro" id="IPR002347">
    <property type="entry name" value="SDR_fam"/>
</dbReference>
<evidence type="ECO:0000313" key="4">
    <source>
        <dbReference type="EMBL" id="GIJ72764.1"/>
    </source>
</evidence>
<keyword evidence="5" id="KW-1185">Reference proteome</keyword>
<evidence type="ECO:0000256" key="2">
    <source>
        <dbReference type="ARBA" id="ARBA00023002"/>
    </source>
</evidence>
<evidence type="ECO:0000313" key="5">
    <source>
        <dbReference type="Proteomes" id="UP000635606"/>
    </source>
</evidence>
<dbReference type="GO" id="GO:0016491">
    <property type="term" value="F:oxidoreductase activity"/>
    <property type="evidence" value="ECO:0007669"/>
    <property type="project" value="UniProtKB-KW"/>
</dbReference>
<name>A0A8J3ZYZ6_9ACTN</name>
<evidence type="ECO:0000256" key="1">
    <source>
        <dbReference type="ARBA" id="ARBA00006484"/>
    </source>
</evidence>